<dbReference type="GO" id="GO:0005829">
    <property type="term" value="C:cytosol"/>
    <property type="evidence" value="ECO:0007669"/>
    <property type="project" value="TreeGrafter"/>
</dbReference>
<dbReference type="NCBIfam" id="TIGR01484">
    <property type="entry name" value="HAD-SF-IIB"/>
    <property type="match status" value="1"/>
</dbReference>
<dbReference type="InterPro" id="IPR023214">
    <property type="entry name" value="HAD_sf"/>
</dbReference>
<accession>A0AA96WGP8</accession>
<name>A0AA96WGP8_9CYAN</name>
<dbReference type="Gene3D" id="3.90.1070.10">
    <property type="match status" value="1"/>
</dbReference>
<dbReference type="PANTHER" id="PTHR10000:SF8">
    <property type="entry name" value="HAD SUPERFAMILY HYDROLASE-LIKE, TYPE 3"/>
    <property type="match status" value="1"/>
</dbReference>
<dbReference type="Gene3D" id="3.40.50.1000">
    <property type="entry name" value="HAD superfamily/HAD-like"/>
    <property type="match status" value="1"/>
</dbReference>
<dbReference type="InterPro" id="IPR006379">
    <property type="entry name" value="HAD-SF_hydro_IIB"/>
</dbReference>
<dbReference type="EMBL" id="CP053586">
    <property type="protein sequence ID" value="WNZ22011.1"/>
    <property type="molecule type" value="Genomic_DNA"/>
</dbReference>
<dbReference type="RefSeq" id="WP_316433379.1">
    <property type="nucleotide sequence ID" value="NZ_CP053586.1"/>
</dbReference>
<evidence type="ECO:0000313" key="1">
    <source>
        <dbReference type="EMBL" id="WNZ22011.1"/>
    </source>
</evidence>
<dbReference type="InterPro" id="IPR036412">
    <property type="entry name" value="HAD-like_sf"/>
</dbReference>
<protein>
    <submittedName>
        <fullName evidence="1">HAD family phosphatase</fullName>
    </submittedName>
</protein>
<dbReference type="SUPFAM" id="SSF56784">
    <property type="entry name" value="HAD-like"/>
    <property type="match status" value="1"/>
</dbReference>
<dbReference type="GO" id="GO:0000287">
    <property type="term" value="F:magnesium ion binding"/>
    <property type="evidence" value="ECO:0007669"/>
    <property type="project" value="TreeGrafter"/>
</dbReference>
<gene>
    <name evidence="1" type="ORF">HJG54_03440</name>
</gene>
<proteinExistence type="predicted"/>
<organism evidence="1">
    <name type="scientific">Leptolyngbya sp. NK1-12</name>
    <dbReference type="NCBI Taxonomy" id="2547451"/>
    <lineage>
        <taxon>Bacteria</taxon>
        <taxon>Bacillati</taxon>
        <taxon>Cyanobacteriota</taxon>
        <taxon>Cyanophyceae</taxon>
        <taxon>Leptolyngbyales</taxon>
        <taxon>Leptolyngbyaceae</taxon>
        <taxon>Leptolyngbya group</taxon>
        <taxon>Leptolyngbya</taxon>
    </lineage>
</organism>
<dbReference type="PANTHER" id="PTHR10000">
    <property type="entry name" value="PHOSPHOSERINE PHOSPHATASE"/>
    <property type="match status" value="1"/>
</dbReference>
<dbReference type="AlphaFoldDB" id="A0AA96WGP8"/>
<reference evidence="1" key="1">
    <citation type="submission" date="2020-05" db="EMBL/GenBank/DDBJ databases">
        <authorList>
            <person name="Zhu T."/>
            <person name="Keshari N."/>
            <person name="Lu X."/>
        </authorList>
    </citation>
    <scope>NUCLEOTIDE SEQUENCE</scope>
    <source>
        <strain evidence="1">NK1-12</strain>
    </source>
</reference>
<dbReference type="Pfam" id="PF08282">
    <property type="entry name" value="Hydrolase_3"/>
    <property type="match status" value="2"/>
</dbReference>
<sequence>MTFTQSWQPLQPLTSAALQSVRLIATDMDGTLTQAEKFTPLLLQTLSELAEASIPVLIVTGRSAGWVSAIVHYLPVAGAIAENGGLYYSRDEVAIGLSDISNRVEHRQKLAQMFADLQREFPKIQESTDNPFRITDWTFDVQGLSLRELQHMQSRCHQQGWGFTYSTVQCHIKPLQQEKAIGLQTVLNRYFPQLTPVEVITVGDSPNDQSLFDPNYFPVSVGVANLRHYVDQITHLPAYLTQKAEVAGFCELVSYMKSHEKRRSNERLQ</sequence>
<dbReference type="GO" id="GO:0016791">
    <property type="term" value="F:phosphatase activity"/>
    <property type="evidence" value="ECO:0007669"/>
    <property type="project" value="TreeGrafter"/>
</dbReference>